<accession>A0A329MAE1</accession>
<evidence type="ECO:0000313" key="1">
    <source>
        <dbReference type="EMBL" id="RAV15533.1"/>
    </source>
</evidence>
<dbReference type="EMBL" id="QMFB01000023">
    <property type="protein sequence ID" value="RAV15533.1"/>
    <property type="molecule type" value="Genomic_DNA"/>
</dbReference>
<comment type="caution">
    <text evidence="1">The sequence shown here is derived from an EMBL/GenBank/DDBJ whole genome shotgun (WGS) entry which is preliminary data.</text>
</comment>
<name>A0A329MAE1_9BACL</name>
<gene>
    <name evidence="1" type="ORF">DQG23_29560</name>
</gene>
<dbReference type="RefSeq" id="WP_113034652.1">
    <property type="nucleotide sequence ID" value="NZ_QMFB01000023.1"/>
</dbReference>
<sequence length="59" mass="6735">MQAIVWSPNLSDVIKNLKQSERFVASAFEQKELSQGEQKAIRKTFSSDSKKVEAAAEWY</sequence>
<proteinExistence type="predicted"/>
<reference evidence="1 2" key="1">
    <citation type="journal article" date="2009" name="Int. J. Syst. Evol. Microbiol.">
        <title>Paenibacillus contaminans sp. nov., isolated from a contaminated laboratory plate.</title>
        <authorList>
            <person name="Chou J.H."/>
            <person name="Lee J.H."/>
            <person name="Lin M.C."/>
            <person name="Chang P.S."/>
            <person name="Arun A.B."/>
            <person name="Young C.C."/>
            <person name="Chen W.M."/>
        </authorList>
    </citation>
    <scope>NUCLEOTIDE SEQUENCE [LARGE SCALE GENOMIC DNA]</scope>
    <source>
        <strain evidence="1 2">CKOBP-6</strain>
    </source>
</reference>
<keyword evidence="2" id="KW-1185">Reference proteome</keyword>
<dbReference type="Proteomes" id="UP000250369">
    <property type="component" value="Unassembled WGS sequence"/>
</dbReference>
<evidence type="ECO:0000313" key="2">
    <source>
        <dbReference type="Proteomes" id="UP000250369"/>
    </source>
</evidence>
<organism evidence="1 2">
    <name type="scientific">Paenibacillus contaminans</name>
    <dbReference type="NCBI Taxonomy" id="450362"/>
    <lineage>
        <taxon>Bacteria</taxon>
        <taxon>Bacillati</taxon>
        <taxon>Bacillota</taxon>
        <taxon>Bacilli</taxon>
        <taxon>Bacillales</taxon>
        <taxon>Paenibacillaceae</taxon>
        <taxon>Paenibacillus</taxon>
    </lineage>
</organism>
<protein>
    <submittedName>
        <fullName evidence="1">Uncharacterized protein</fullName>
    </submittedName>
</protein>
<dbReference type="AlphaFoldDB" id="A0A329MAE1"/>